<protein>
    <recommendedName>
        <fullName evidence="4">Mobilization protein</fullName>
    </recommendedName>
</protein>
<dbReference type="Proteomes" id="UP000623776">
    <property type="component" value="Unassembled WGS sequence"/>
</dbReference>
<keyword evidence="1" id="KW-0472">Membrane</keyword>
<dbReference type="Pfam" id="PF21983">
    <property type="entry name" value="NikA-like"/>
    <property type="match status" value="1"/>
</dbReference>
<name>A0A8H9M2D4_9GAMM</name>
<keyword evidence="3" id="KW-1185">Reference proteome</keyword>
<sequence>MSGRTSVISFRVTDDEKERIEVKAKAKNLKVTSYVRELVTGFEPEVVATRSRAMVDEQERALHSMTETVQELEKHVQQVGKRLRSDAVLVIGVVGIVGLVLLAVGACVGYAAALLIG</sequence>
<dbReference type="AlphaFoldDB" id="A0A8H9M2D4"/>
<evidence type="ECO:0008006" key="4">
    <source>
        <dbReference type="Google" id="ProtNLM"/>
    </source>
</evidence>
<gene>
    <name evidence="2" type="ORF">GCM10007157_36000</name>
</gene>
<accession>A0A8H9M2D4</accession>
<dbReference type="EMBL" id="BMXN01000051">
    <property type="protein sequence ID" value="GGW42750.1"/>
    <property type="molecule type" value="Genomic_DNA"/>
</dbReference>
<feature type="transmembrane region" description="Helical" evidence="1">
    <location>
        <begin position="87"/>
        <end position="116"/>
    </location>
</feature>
<reference evidence="3" key="1">
    <citation type="journal article" date="2019" name="Int. J. Syst. Evol. Microbiol.">
        <title>The Global Catalogue of Microorganisms (GCM) 10K type strain sequencing project: providing services to taxonomists for standard genome sequencing and annotation.</title>
        <authorList>
            <consortium name="The Broad Institute Genomics Platform"/>
            <consortium name="The Broad Institute Genome Sequencing Center for Infectious Disease"/>
            <person name="Wu L."/>
            <person name="Ma J."/>
        </authorList>
    </citation>
    <scope>NUCLEOTIDE SEQUENCE [LARGE SCALE GENOMIC DNA]</scope>
    <source>
        <strain evidence="3">KCTC 22154</strain>
    </source>
</reference>
<evidence type="ECO:0000256" key="1">
    <source>
        <dbReference type="SAM" id="Phobius"/>
    </source>
</evidence>
<keyword evidence="1" id="KW-0812">Transmembrane</keyword>
<comment type="caution">
    <text evidence="2">The sequence shown here is derived from an EMBL/GenBank/DDBJ whole genome shotgun (WGS) entry which is preliminary data.</text>
</comment>
<dbReference type="RefSeq" id="WP_189464320.1">
    <property type="nucleotide sequence ID" value="NZ_BMXN01000051.1"/>
</dbReference>
<organism evidence="2 3">
    <name type="scientific">Vreelandella hamiltonii</name>
    <dbReference type="NCBI Taxonomy" id="502829"/>
    <lineage>
        <taxon>Bacteria</taxon>
        <taxon>Pseudomonadati</taxon>
        <taxon>Pseudomonadota</taxon>
        <taxon>Gammaproteobacteria</taxon>
        <taxon>Oceanospirillales</taxon>
        <taxon>Halomonadaceae</taxon>
        <taxon>Vreelandella</taxon>
    </lineage>
</organism>
<evidence type="ECO:0000313" key="2">
    <source>
        <dbReference type="EMBL" id="GGW42750.1"/>
    </source>
</evidence>
<dbReference type="InterPro" id="IPR053842">
    <property type="entry name" value="NikA-like"/>
</dbReference>
<evidence type="ECO:0000313" key="3">
    <source>
        <dbReference type="Proteomes" id="UP000623776"/>
    </source>
</evidence>
<proteinExistence type="predicted"/>
<keyword evidence="1" id="KW-1133">Transmembrane helix</keyword>